<evidence type="ECO:0008006" key="3">
    <source>
        <dbReference type="Google" id="ProtNLM"/>
    </source>
</evidence>
<organism evidence="1 2">
    <name type="scientific">Saprolegnia diclina (strain VS20)</name>
    <dbReference type="NCBI Taxonomy" id="1156394"/>
    <lineage>
        <taxon>Eukaryota</taxon>
        <taxon>Sar</taxon>
        <taxon>Stramenopiles</taxon>
        <taxon>Oomycota</taxon>
        <taxon>Saprolegniomycetes</taxon>
        <taxon>Saprolegniales</taxon>
        <taxon>Saprolegniaceae</taxon>
        <taxon>Saprolegnia</taxon>
    </lineage>
</organism>
<keyword evidence="2" id="KW-1185">Reference proteome</keyword>
<dbReference type="Proteomes" id="UP000030762">
    <property type="component" value="Unassembled WGS sequence"/>
</dbReference>
<accession>T0R887</accession>
<dbReference type="RefSeq" id="XP_008620877.1">
    <property type="nucleotide sequence ID" value="XM_008622655.1"/>
</dbReference>
<dbReference type="GeneID" id="19957172"/>
<dbReference type="OMA" id="ISHMDAI"/>
<dbReference type="InParanoid" id="T0R887"/>
<proteinExistence type="predicted"/>
<dbReference type="AlphaFoldDB" id="T0R887"/>
<evidence type="ECO:0000313" key="2">
    <source>
        <dbReference type="Proteomes" id="UP000030762"/>
    </source>
</evidence>
<protein>
    <recommendedName>
        <fullName evidence="3">F-box domain-containing protein</fullName>
    </recommendedName>
</protein>
<evidence type="ECO:0000313" key="1">
    <source>
        <dbReference type="EMBL" id="EQC25707.1"/>
    </source>
</evidence>
<dbReference type="OrthoDB" id="539158at2759"/>
<name>T0R887_SAPDV</name>
<gene>
    <name evidence="1" type="ORF">SDRG_16445</name>
</gene>
<dbReference type="EMBL" id="JH767259">
    <property type="protein sequence ID" value="EQC25707.1"/>
    <property type="molecule type" value="Genomic_DNA"/>
</dbReference>
<dbReference type="VEuPathDB" id="FungiDB:SDRG_16445"/>
<sequence length="190" mass="22032">MVARTKRRTTAPPAKRAKVAAVASIEALSQDIFLHFATFLQPNEALRLASSSLVFDRAMDDNVWRAMLLHQCHVQPSLLKPRTQTRKMVMNLAQKKSCERCDRFMAHGCRIIKVHTKHRGKRLCDHCFELPMFKEISHMDAIAEYKLTHEQLRGLRHRLVTMGDYDLGERFKTMMYNLQAVLDLVVKLRS</sequence>
<reference evidence="1 2" key="1">
    <citation type="submission" date="2012-04" db="EMBL/GenBank/DDBJ databases">
        <title>The Genome Sequence of Saprolegnia declina VS20.</title>
        <authorList>
            <consortium name="The Broad Institute Genome Sequencing Platform"/>
            <person name="Russ C."/>
            <person name="Nusbaum C."/>
            <person name="Tyler B."/>
            <person name="van West P."/>
            <person name="Dieguez-Uribeondo J."/>
            <person name="de Bruijn I."/>
            <person name="Tripathy S."/>
            <person name="Jiang R."/>
            <person name="Young S.K."/>
            <person name="Zeng Q."/>
            <person name="Gargeya S."/>
            <person name="Fitzgerald M."/>
            <person name="Haas B."/>
            <person name="Abouelleil A."/>
            <person name="Alvarado L."/>
            <person name="Arachchi H.M."/>
            <person name="Berlin A."/>
            <person name="Chapman S.B."/>
            <person name="Goldberg J."/>
            <person name="Griggs A."/>
            <person name="Gujja S."/>
            <person name="Hansen M."/>
            <person name="Howarth C."/>
            <person name="Imamovic A."/>
            <person name="Larimer J."/>
            <person name="McCowen C."/>
            <person name="Montmayeur A."/>
            <person name="Murphy C."/>
            <person name="Neiman D."/>
            <person name="Pearson M."/>
            <person name="Priest M."/>
            <person name="Roberts A."/>
            <person name="Saif S."/>
            <person name="Shea T."/>
            <person name="Sisk P."/>
            <person name="Sykes S."/>
            <person name="Wortman J."/>
            <person name="Nusbaum C."/>
            <person name="Birren B."/>
        </authorList>
    </citation>
    <scope>NUCLEOTIDE SEQUENCE [LARGE SCALE GENOMIC DNA]</scope>
    <source>
        <strain evidence="1 2">VS20</strain>
    </source>
</reference>